<feature type="transmembrane region" description="Helical" evidence="1">
    <location>
        <begin position="20"/>
        <end position="36"/>
    </location>
</feature>
<protein>
    <submittedName>
        <fullName evidence="2">Uncharacterized protein</fullName>
    </submittedName>
</protein>
<reference evidence="3" key="1">
    <citation type="submission" date="2016-11" db="EMBL/GenBank/DDBJ databases">
        <authorList>
            <person name="Varghese N."/>
            <person name="Submissions S."/>
        </authorList>
    </citation>
    <scope>NUCLEOTIDE SEQUENCE [LARGE SCALE GENOMIC DNA]</scope>
    <source>
        <strain evidence="3">Sac-22</strain>
    </source>
</reference>
<gene>
    <name evidence="2" type="ORF">SAMN05192549_12067</name>
</gene>
<accession>A0A1M7RCY5</accession>
<evidence type="ECO:0000313" key="2">
    <source>
        <dbReference type="EMBL" id="SHN44175.1"/>
    </source>
</evidence>
<keyword evidence="3" id="KW-1185">Reference proteome</keyword>
<proteinExistence type="predicted"/>
<organism evidence="2 3">
    <name type="scientific">Duganella sacchari</name>
    <dbReference type="NCBI Taxonomy" id="551987"/>
    <lineage>
        <taxon>Bacteria</taxon>
        <taxon>Pseudomonadati</taxon>
        <taxon>Pseudomonadota</taxon>
        <taxon>Betaproteobacteria</taxon>
        <taxon>Burkholderiales</taxon>
        <taxon>Oxalobacteraceae</taxon>
        <taxon>Telluria group</taxon>
        <taxon>Duganella</taxon>
    </lineage>
</organism>
<keyword evidence="1" id="KW-0472">Membrane</keyword>
<dbReference type="AlphaFoldDB" id="A0A1M7RCY5"/>
<evidence type="ECO:0000256" key="1">
    <source>
        <dbReference type="SAM" id="Phobius"/>
    </source>
</evidence>
<sequence length="39" mass="4206">MLGMTYNVHMLLEVSLRNPVIALLSIVLAITLPGGIDNL</sequence>
<keyword evidence="1" id="KW-1133">Transmembrane helix</keyword>
<keyword evidence="1" id="KW-0812">Transmembrane</keyword>
<evidence type="ECO:0000313" key="3">
    <source>
        <dbReference type="Proteomes" id="UP000184339"/>
    </source>
</evidence>
<dbReference type="EMBL" id="FRCX01000020">
    <property type="protein sequence ID" value="SHN44175.1"/>
    <property type="molecule type" value="Genomic_DNA"/>
</dbReference>
<dbReference type="Proteomes" id="UP000184339">
    <property type="component" value="Unassembled WGS sequence"/>
</dbReference>
<name>A0A1M7RCY5_9BURK</name>